<keyword evidence="3" id="KW-1185">Reference proteome</keyword>
<dbReference type="AlphaFoldDB" id="A0A7M5WSV3"/>
<evidence type="ECO:0000313" key="3">
    <source>
        <dbReference type="Proteomes" id="UP000594262"/>
    </source>
</evidence>
<dbReference type="OrthoDB" id="10265871at2759"/>
<evidence type="ECO:0000256" key="1">
    <source>
        <dbReference type="SAM" id="MobiDB-lite"/>
    </source>
</evidence>
<proteinExistence type="predicted"/>
<feature type="compositionally biased region" description="Low complexity" evidence="1">
    <location>
        <begin position="106"/>
        <end position="120"/>
    </location>
</feature>
<name>A0A7M5WSV3_9CNID</name>
<organism evidence="2 3">
    <name type="scientific">Clytia hemisphaerica</name>
    <dbReference type="NCBI Taxonomy" id="252671"/>
    <lineage>
        <taxon>Eukaryota</taxon>
        <taxon>Metazoa</taxon>
        <taxon>Cnidaria</taxon>
        <taxon>Hydrozoa</taxon>
        <taxon>Hydroidolina</taxon>
        <taxon>Leptothecata</taxon>
        <taxon>Obeliida</taxon>
        <taxon>Clytiidae</taxon>
        <taxon>Clytia</taxon>
    </lineage>
</organism>
<dbReference type="Proteomes" id="UP000594262">
    <property type="component" value="Unplaced"/>
</dbReference>
<feature type="compositionally biased region" description="Polar residues" evidence="1">
    <location>
        <begin position="17"/>
        <end position="29"/>
    </location>
</feature>
<protein>
    <submittedName>
        <fullName evidence="2">Uncharacterized protein</fullName>
    </submittedName>
</protein>
<sequence length="191" mass="21865">MNSLDRNTIRSFRSSASTLRRQNSENNATWKKKRMSSVSSLQKQQSFDAGSINHRDARALKQRKSNRYKVDGAQSFFDRYQDTLRVDMFSVDLNKLTIKSNKSDGSSTTKSVTPTTPLTPNSTDDKDSVFDYSDEHLSKEFDYKLVGKTYQQLFYIRSRLSASARKTEFMCDGSFGCSACDLQCYPEWTNS</sequence>
<feature type="region of interest" description="Disordered" evidence="1">
    <location>
        <begin position="17"/>
        <end position="56"/>
    </location>
</feature>
<accession>A0A7M5WSV3</accession>
<evidence type="ECO:0000313" key="2">
    <source>
        <dbReference type="EnsemblMetazoa" id="CLYHEMP011691.2"/>
    </source>
</evidence>
<feature type="compositionally biased region" description="Polar residues" evidence="1">
    <location>
        <begin position="36"/>
        <end position="48"/>
    </location>
</feature>
<feature type="region of interest" description="Disordered" evidence="1">
    <location>
        <begin position="100"/>
        <end position="126"/>
    </location>
</feature>
<dbReference type="EnsemblMetazoa" id="CLYHEMT011691.2">
    <property type="protein sequence ID" value="CLYHEMP011691.2"/>
    <property type="gene ID" value="CLYHEMG011691"/>
</dbReference>
<reference evidence="2" key="1">
    <citation type="submission" date="2021-01" db="UniProtKB">
        <authorList>
            <consortium name="EnsemblMetazoa"/>
        </authorList>
    </citation>
    <scope>IDENTIFICATION</scope>
</reference>